<evidence type="ECO:0000256" key="4">
    <source>
        <dbReference type="ARBA" id="ARBA00023136"/>
    </source>
</evidence>
<accession>A0ABR1JLA5</accession>
<feature type="transmembrane region" description="Helical" evidence="6">
    <location>
        <begin position="313"/>
        <end position="334"/>
    </location>
</feature>
<feature type="transmembrane region" description="Helical" evidence="6">
    <location>
        <begin position="88"/>
        <end position="108"/>
    </location>
</feature>
<sequence>MSTANPAEVEPLLNRGYLEPPRPETDSRLSKPLKHLLRVIPFLILYRTRTEVKFENSVIYSCRSLQGTAYHPNSVLSSPFCKIGSLDLSTVCTIVHVIAVVVSVGFWGRLGDHLQNRKPVLLIILSGLLLFDLTIILVVKLSVPEPSVIWLLFETVYDGLFGGSAAVCALLRAYAVDFSLPKQRAVLFTVLQGFTIVGDILGRLLFVLLFSSSLFGGDNPVSAVRLAVIAFILSAINMFYVAAFLPKIAPRPTDRNVASSNFIFTALSPFATFVSSVKMGLVGLATLAFSMTLTDSFRKLIFQYRYDLAILEYLFIVLVIVQTIGTFVIVPVLITRCRVTRTTSIAASSQLLATMIGFWATISNLLAFIPSPHGVVFILFGVYIPAFILDGLMPLLFTIGTMYFDAVGRSREIGFLLSAMAGLQNFGGVLFNYITEETLSGPKSIFLLTPGLLAITTISLFLLRGRETPDRHVLVESTEETSALPAPAEEENIRPGSPRAET</sequence>
<evidence type="ECO:0000313" key="7">
    <source>
        <dbReference type="EMBL" id="KAK7463578.1"/>
    </source>
</evidence>
<evidence type="ECO:0000256" key="1">
    <source>
        <dbReference type="ARBA" id="ARBA00004141"/>
    </source>
</evidence>
<feature type="transmembrane region" description="Helical" evidence="6">
    <location>
        <begin position="445"/>
        <end position="463"/>
    </location>
</feature>
<dbReference type="EMBL" id="JBANRG010000009">
    <property type="protein sequence ID" value="KAK7463578.1"/>
    <property type="molecule type" value="Genomic_DNA"/>
</dbReference>
<evidence type="ECO:0000256" key="5">
    <source>
        <dbReference type="SAM" id="MobiDB-lite"/>
    </source>
</evidence>
<evidence type="ECO:0000256" key="6">
    <source>
        <dbReference type="SAM" id="Phobius"/>
    </source>
</evidence>
<feature type="transmembrane region" description="Helical" evidence="6">
    <location>
        <begin position="120"/>
        <end position="143"/>
    </location>
</feature>
<comment type="caution">
    <text evidence="7">The sequence shown here is derived from an EMBL/GenBank/DDBJ whole genome shotgun (WGS) entry which is preliminary data.</text>
</comment>
<proteinExistence type="predicted"/>
<dbReference type="SUPFAM" id="SSF103473">
    <property type="entry name" value="MFS general substrate transporter"/>
    <property type="match status" value="1"/>
</dbReference>
<dbReference type="Gene3D" id="1.20.1250.20">
    <property type="entry name" value="MFS general substrate transporter like domains"/>
    <property type="match status" value="1"/>
</dbReference>
<dbReference type="InterPro" id="IPR036259">
    <property type="entry name" value="MFS_trans_sf"/>
</dbReference>
<evidence type="ECO:0000313" key="8">
    <source>
        <dbReference type="Proteomes" id="UP001498398"/>
    </source>
</evidence>
<organism evidence="7 8">
    <name type="scientific">Marasmiellus scandens</name>
    <dbReference type="NCBI Taxonomy" id="2682957"/>
    <lineage>
        <taxon>Eukaryota</taxon>
        <taxon>Fungi</taxon>
        <taxon>Dikarya</taxon>
        <taxon>Basidiomycota</taxon>
        <taxon>Agaricomycotina</taxon>
        <taxon>Agaricomycetes</taxon>
        <taxon>Agaricomycetidae</taxon>
        <taxon>Agaricales</taxon>
        <taxon>Marasmiineae</taxon>
        <taxon>Omphalotaceae</taxon>
        <taxon>Marasmiellus</taxon>
    </lineage>
</organism>
<feature type="transmembrane region" description="Helical" evidence="6">
    <location>
        <begin position="149"/>
        <end position="174"/>
    </location>
</feature>
<evidence type="ECO:0000256" key="3">
    <source>
        <dbReference type="ARBA" id="ARBA00022989"/>
    </source>
</evidence>
<feature type="transmembrane region" description="Helical" evidence="6">
    <location>
        <begin position="375"/>
        <end position="401"/>
    </location>
</feature>
<feature type="transmembrane region" description="Helical" evidence="6">
    <location>
        <begin position="223"/>
        <end position="245"/>
    </location>
</feature>
<feature type="transmembrane region" description="Helical" evidence="6">
    <location>
        <begin position="346"/>
        <end position="369"/>
    </location>
</feature>
<keyword evidence="2 6" id="KW-0812">Transmembrane</keyword>
<dbReference type="PANTHER" id="PTHR23507">
    <property type="entry name" value="ZGC:174356"/>
    <property type="match status" value="1"/>
</dbReference>
<reference evidence="7 8" key="1">
    <citation type="submission" date="2024-01" db="EMBL/GenBank/DDBJ databases">
        <title>A draft genome for the cacao thread blight pathogen Marasmiellus scandens.</title>
        <authorList>
            <person name="Baruah I.K."/>
            <person name="Leung J."/>
            <person name="Bukari Y."/>
            <person name="Amoako-Attah I."/>
            <person name="Meinhardt L.W."/>
            <person name="Bailey B.A."/>
            <person name="Cohen S.P."/>
        </authorList>
    </citation>
    <scope>NUCLEOTIDE SEQUENCE [LARGE SCALE GENOMIC DNA]</scope>
    <source>
        <strain evidence="7 8">GH-19</strain>
    </source>
</reference>
<keyword evidence="3 6" id="KW-1133">Transmembrane helix</keyword>
<feature type="transmembrane region" description="Helical" evidence="6">
    <location>
        <begin position="186"/>
        <end position="211"/>
    </location>
</feature>
<keyword evidence="4 6" id="KW-0472">Membrane</keyword>
<gene>
    <name evidence="7" type="ORF">VKT23_006924</name>
</gene>
<dbReference type="CDD" id="cd06174">
    <property type="entry name" value="MFS"/>
    <property type="match status" value="1"/>
</dbReference>
<name>A0ABR1JLA5_9AGAR</name>
<dbReference type="PANTHER" id="PTHR23507:SF1">
    <property type="entry name" value="FI18259P1-RELATED"/>
    <property type="match status" value="1"/>
</dbReference>
<feature type="transmembrane region" description="Helical" evidence="6">
    <location>
        <begin position="413"/>
        <end position="433"/>
    </location>
</feature>
<keyword evidence="8" id="KW-1185">Reference proteome</keyword>
<comment type="subcellular location">
    <subcellularLocation>
        <location evidence="1">Membrane</location>
        <topology evidence="1">Multi-pass membrane protein</topology>
    </subcellularLocation>
</comment>
<feature type="region of interest" description="Disordered" evidence="5">
    <location>
        <begin position="476"/>
        <end position="502"/>
    </location>
</feature>
<feature type="transmembrane region" description="Helical" evidence="6">
    <location>
        <begin position="266"/>
        <end position="293"/>
    </location>
</feature>
<dbReference type="Proteomes" id="UP001498398">
    <property type="component" value="Unassembled WGS sequence"/>
</dbReference>
<protein>
    <submittedName>
        <fullName evidence="7">Uncharacterized protein</fullName>
    </submittedName>
</protein>
<evidence type="ECO:0000256" key="2">
    <source>
        <dbReference type="ARBA" id="ARBA00022692"/>
    </source>
</evidence>